<dbReference type="Pfam" id="PF00013">
    <property type="entry name" value="KH_1"/>
    <property type="match status" value="1"/>
</dbReference>
<evidence type="ECO:0000256" key="1">
    <source>
        <dbReference type="ARBA" id="ARBA00022722"/>
    </source>
</evidence>
<dbReference type="Pfam" id="PF01966">
    <property type="entry name" value="HD"/>
    <property type="match status" value="1"/>
</dbReference>
<evidence type="ECO:0000256" key="8">
    <source>
        <dbReference type="NCBIfam" id="TIGR03319"/>
    </source>
</evidence>
<dbReference type="PROSITE" id="PS50084">
    <property type="entry name" value="KH_TYPE_1"/>
    <property type="match status" value="1"/>
</dbReference>
<dbReference type="GO" id="GO:0016787">
    <property type="term" value="F:hydrolase activity"/>
    <property type="evidence" value="ECO:0007669"/>
    <property type="project" value="UniProtKB-KW"/>
</dbReference>
<evidence type="ECO:0000256" key="3">
    <source>
        <dbReference type="ARBA" id="ARBA00022801"/>
    </source>
</evidence>
<dbReference type="GO" id="GO:0003723">
    <property type="term" value="F:RNA binding"/>
    <property type="evidence" value="ECO:0007669"/>
    <property type="project" value="UniProtKB-UniRule"/>
</dbReference>
<dbReference type="SMART" id="SM00471">
    <property type="entry name" value="HDc"/>
    <property type="match status" value="1"/>
</dbReference>
<dbReference type="SUPFAM" id="SSF109604">
    <property type="entry name" value="HD-domain/PDEase-like"/>
    <property type="match status" value="1"/>
</dbReference>
<evidence type="ECO:0000256" key="9">
    <source>
        <dbReference type="SAM" id="Coils"/>
    </source>
</evidence>
<organism evidence="11 12">
    <name type="scientific">Dialister hominis</name>
    <dbReference type="NCBI Taxonomy" id="2582419"/>
    <lineage>
        <taxon>Bacteria</taxon>
        <taxon>Bacillati</taxon>
        <taxon>Bacillota</taxon>
        <taxon>Negativicutes</taxon>
        <taxon>Veillonellales</taxon>
        <taxon>Veillonellaceae</taxon>
        <taxon>Dialister</taxon>
    </lineage>
</organism>
<keyword evidence="7" id="KW-0812">Transmembrane</keyword>
<evidence type="ECO:0000256" key="2">
    <source>
        <dbReference type="ARBA" id="ARBA00022759"/>
    </source>
</evidence>
<dbReference type="NCBIfam" id="TIGR00277">
    <property type="entry name" value="HDIG"/>
    <property type="match status" value="1"/>
</dbReference>
<keyword evidence="1 7" id="KW-0540">Nuclease</keyword>
<evidence type="ECO:0000313" key="12">
    <source>
        <dbReference type="Proteomes" id="UP000320585"/>
    </source>
</evidence>
<dbReference type="PANTHER" id="PTHR12826">
    <property type="entry name" value="RIBONUCLEASE Y"/>
    <property type="match status" value="1"/>
</dbReference>
<keyword evidence="7" id="KW-1003">Cell membrane</keyword>
<dbReference type="CDD" id="cd22431">
    <property type="entry name" value="KH-I_RNaseY"/>
    <property type="match status" value="1"/>
</dbReference>
<reference evidence="12" key="1">
    <citation type="submission" date="2019-05" db="EMBL/GenBank/DDBJ databases">
        <title>Complete genome sequencing of Dialister sp. strain 5BBH33.</title>
        <authorList>
            <person name="Sakamoto M."/>
            <person name="Murakami T."/>
            <person name="Mori H."/>
        </authorList>
    </citation>
    <scope>NUCLEOTIDE SEQUENCE [LARGE SCALE GENOMIC DNA]</scope>
    <source>
        <strain evidence="12">5BBH33</strain>
    </source>
</reference>
<dbReference type="InterPro" id="IPR006674">
    <property type="entry name" value="HD_domain"/>
</dbReference>
<dbReference type="InterPro" id="IPR022711">
    <property type="entry name" value="RNase_Y_N"/>
</dbReference>
<evidence type="ECO:0000256" key="7">
    <source>
        <dbReference type="HAMAP-Rule" id="MF_00335"/>
    </source>
</evidence>
<dbReference type="InterPro" id="IPR004087">
    <property type="entry name" value="KH_dom"/>
</dbReference>
<evidence type="ECO:0000256" key="4">
    <source>
        <dbReference type="ARBA" id="ARBA00022884"/>
    </source>
</evidence>
<evidence type="ECO:0000256" key="5">
    <source>
        <dbReference type="ARBA" id="ARBA00061537"/>
    </source>
</evidence>
<dbReference type="InterPro" id="IPR036612">
    <property type="entry name" value="KH_dom_type_1_sf"/>
</dbReference>
<dbReference type="InterPro" id="IPR006675">
    <property type="entry name" value="HDIG_dom"/>
</dbReference>
<evidence type="ECO:0000256" key="6">
    <source>
        <dbReference type="ARBA" id="ARBA00073072"/>
    </source>
</evidence>
<keyword evidence="4 7" id="KW-0694">RNA-binding</keyword>
<dbReference type="PROSITE" id="PS51831">
    <property type="entry name" value="HD"/>
    <property type="match status" value="1"/>
</dbReference>
<feature type="domain" description="HD" evidence="10">
    <location>
        <begin position="340"/>
        <end position="433"/>
    </location>
</feature>
<dbReference type="CDD" id="cd00077">
    <property type="entry name" value="HDc"/>
    <property type="match status" value="1"/>
</dbReference>
<evidence type="ECO:0000259" key="10">
    <source>
        <dbReference type="PROSITE" id="PS51831"/>
    </source>
</evidence>
<dbReference type="AlphaFoldDB" id="A0A8D4UUD6"/>
<dbReference type="KEGG" id="dho:Dia5BBH33_10470"/>
<dbReference type="EMBL" id="AP019697">
    <property type="protein sequence ID" value="BBK25112.1"/>
    <property type="molecule type" value="Genomic_DNA"/>
</dbReference>
<dbReference type="InterPro" id="IPR017705">
    <property type="entry name" value="Ribonuclease_Y"/>
</dbReference>
<proteinExistence type="inferred from homology"/>
<dbReference type="RefSeq" id="WP_143332528.1">
    <property type="nucleotide sequence ID" value="NZ_AP019697.1"/>
</dbReference>
<dbReference type="SMART" id="SM00322">
    <property type="entry name" value="KH"/>
    <property type="match status" value="1"/>
</dbReference>
<dbReference type="GO" id="GO:0004521">
    <property type="term" value="F:RNA endonuclease activity"/>
    <property type="evidence" value="ECO:0007669"/>
    <property type="project" value="UniProtKB-UniRule"/>
</dbReference>
<dbReference type="EC" id="3.1.-.-" evidence="7 8"/>
<dbReference type="Pfam" id="PF12072">
    <property type="entry name" value="RNase_Y_N"/>
    <property type="match status" value="1"/>
</dbReference>
<keyword evidence="9" id="KW-0175">Coiled coil</keyword>
<dbReference type="FunFam" id="1.10.3210.10:FF:000003">
    <property type="entry name" value="Ribonuclease Y"/>
    <property type="match status" value="1"/>
</dbReference>
<dbReference type="InterPro" id="IPR004088">
    <property type="entry name" value="KH_dom_type_1"/>
</dbReference>
<dbReference type="GO" id="GO:0005886">
    <property type="term" value="C:plasma membrane"/>
    <property type="evidence" value="ECO:0007669"/>
    <property type="project" value="UniProtKB-SubCell"/>
</dbReference>
<dbReference type="PANTHER" id="PTHR12826:SF15">
    <property type="entry name" value="RIBONUCLEASE Y"/>
    <property type="match status" value="1"/>
</dbReference>
<dbReference type="Gene3D" id="3.30.1370.10">
    <property type="entry name" value="K Homology domain, type 1"/>
    <property type="match status" value="1"/>
</dbReference>
<keyword evidence="12" id="KW-1185">Reference proteome</keyword>
<dbReference type="NCBIfam" id="TIGR03319">
    <property type="entry name" value="RNase_Y"/>
    <property type="match status" value="1"/>
</dbReference>
<name>A0A8D4UUD6_9FIRM</name>
<sequence>MTLDEVLLYVILGCIVAAVVGIGVGYLLRKRIAEARIGSAEEKAKQIADDAKKMLESASREAETLKKETLVQTKEEIHKLREDVEQESKQRRDELQKYEQRLVQKENNLDWRSGNLEQREAQLDKKEVQVKVQKDKLEALYSQQEAKLEEISQLSRAQAKDMIIARVDEELTHEKAVRIRDAIEEAQATADTKAREIIAGAIQRNAADTVSETTVSVVALPNEEMKGRIIGREGRNIRAIETLTGVDLIIDDTPEAVILSCFDPIRREIARLALESLVKDGRIHPARIEEVVAKTKKDVEKEIREAGEQAVMQCGIRGMNPDLIKILGRLKYRTSYGQNVLQHCIDTSYFAGIMAADIGADVDLAKRAGLLHDIGKAVDREQEGTHVELGVELAQKFHEPPQVINAIASHHGDTEPTCIESVLVAAADAISAARPGARRETLENYIKRLTKLEDIAKSFSGVSNCYAIQAGRELRVIVKPEKVSEDQATILAHDISQRVEKELQYPGQVKVVVIRETRATDFAK</sequence>
<feature type="coiled-coil region" evidence="9">
    <location>
        <begin position="30"/>
        <end position="154"/>
    </location>
</feature>
<keyword evidence="2 7" id="KW-0255">Endonuclease</keyword>
<dbReference type="Gene3D" id="1.10.3210.10">
    <property type="entry name" value="Hypothetical protein af1432"/>
    <property type="match status" value="1"/>
</dbReference>
<comment type="subcellular location">
    <subcellularLocation>
        <location evidence="7">Cell membrane</location>
        <topology evidence="7">Single-pass membrane protein</topology>
    </subcellularLocation>
</comment>
<comment type="function">
    <text evidence="7">Endoribonuclease that initiates mRNA decay.</text>
</comment>
<comment type="similarity">
    <text evidence="5 7">Belongs to the RNase Y family.</text>
</comment>
<dbReference type="FunFam" id="3.30.1370.10:FF:000006">
    <property type="entry name" value="Ribonuclease Y"/>
    <property type="match status" value="1"/>
</dbReference>
<accession>A0A8D4UUD6</accession>
<keyword evidence="7" id="KW-0472">Membrane</keyword>
<dbReference type="InterPro" id="IPR003607">
    <property type="entry name" value="HD/PDEase_dom"/>
</dbReference>
<protein>
    <recommendedName>
        <fullName evidence="6 7">Ribonuclease Y</fullName>
        <shortName evidence="7">RNase Y</shortName>
        <ecNumber evidence="7 8">3.1.-.-</ecNumber>
    </recommendedName>
</protein>
<keyword evidence="3 7" id="KW-0378">Hydrolase</keyword>
<dbReference type="HAMAP" id="MF_00335">
    <property type="entry name" value="RNase_Y"/>
    <property type="match status" value="1"/>
</dbReference>
<dbReference type="SUPFAM" id="SSF54791">
    <property type="entry name" value="Eukaryotic type KH-domain (KH-domain type I)"/>
    <property type="match status" value="1"/>
</dbReference>
<dbReference type="OrthoDB" id="9803205at2"/>
<keyword evidence="7" id="KW-1133">Transmembrane helix</keyword>
<dbReference type="GeneID" id="92716262"/>
<evidence type="ECO:0000313" key="11">
    <source>
        <dbReference type="EMBL" id="BBK25112.1"/>
    </source>
</evidence>
<feature type="transmembrane region" description="Helical" evidence="7">
    <location>
        <begin position="6"/>
        <end position="28"/>
    </location>
</feature>
<gene>
    <name evidence="7 11" type="primary">rny</name>
    <name evidence="11" type="ORF">Dia5BBH33_10470</name>
</gene>
<dbReference type="Proteomes" id="UP000320585">
    <property type="component" value="Chromosome"/>
</dbReference>
<dbReference type="GO" id="GO:0006402">
    <property type="term" value="P:mRNA catabolic process"/>
    <property type="evidence" value="ECO:0007669"/>
    <property type="project" value="UniProtKB-UniRule"/>
</dbReference>